<protein>
    <submittedName>
        <fullName evidence="2">Hemolysin-type calcium-binding region protein</fullName>
    </submittedName>
</protein>
<dbReference type="Pfam" id="PF00353">
    <property type="entry name" value="HemolysinCabind"/>
    <property type="match status" value="4"/>
</dbReference>
<evidence type="ECO:0000313" key="2">
    <source>
        <dbReference type="EMBL" id="VEP18632.1"/>
    </source>
</evidence>
<dbReference type="PANTHER" id="PTHR45648:SF22">
    <property type="entry name" value="GDSL LIPASE_ACYLHYDROLASE FAMILY PROTEIN (AFU_ORTHOLOGUE AFUA_4G14700)"/>
    <property type="match status" value="1"/>
</dbReference>
<evidence type="ECO:0000313" key="3">
    <source>
        <dbReference type="Proteomes" id="UP000320055"/>
    </source>
</evidence>
<dbReference type="Proteomes" id="UP000320055">
    <property type="component" value="Unassembled WGS sequence"/>
</dbReference>
<dbReference type="InterPro" id="IPR018511">
    <property type="entry name" value="Hemolysin-typ_Ca-bd_CS"/>
</dbReference>
<evidence type="ECO:0000256" key="1">
    <source>
        <dbReference type="ARBA" id="ARBA00022801"/>
    </source>
</evidence>
<dbReference type="GO" id="GO:0005509">
    <property type="term" value="F:calcium ion binding"/>
    <property type="evidence" value="ECO:0007669"/>
    <property type="project" value="InterPro"/>
</dbReference>
<dbReference type="RefSeq" id="WP_144868041.1">
    <property type="nucleotide sequence ID" value="NZ_LR213842.1"/>
</dbReference>
<dbReference type="GO" id="GO:0016788">
    <property type="term" value="F:hydrolase activity, acting on ester bonds"/>
    <property type="evidence" value="ECO:0007669"/>
    <property type="project" value="InterPro"/>
</dbReference>
<dbReference type="PRINTS" id="PR00313">
    <property type="entry name" value="CABNDNGRPT"/>
</dbReference>
<sequence length="522" mass="54632">MLDLNDITQMIVFGDSLSDNGNSFALTLGAIPPPPYFDGRFSNGIVAVEYFAENLGLTLDPFYDDGEGNNFAVGGAGTGTGNSNNDDIAPFLPGVTLPGLANQIDAFASSLDSGNADPNGLYVVWAGPNDFLDYLGGSMSADPAALIEQGVTNIIDGVTRLTDLGAENLVVPNMPSLGRLPFSGAFQDEATAVSLAFNGGLSLALDNLELLAEPAEANAIEVDIFATTEAIIADPESFGLNNVTDPLLFSGLDLTTPGFFFWDLFHPTTEVHALVADTIAQTINGEIPQPTFNDIVGTAQRDFLFGTGNADNIDGLAGNDLILGRDGDDRLEGWDGKDRLFGHQGNDTIDGGGNRDYLWGGAGDDLLFGGDGKDRLFGNQGKDILIGGGNQDSLWGGADDDYVLGGDAKDKLYGNEGNDILNGGNGRDLIQGNQGDDLIDGGAGRDTLFGNAGADIFELTPDFGADRIADFQGGIDRFMLSGGLSFDDLSFGNENIFVTATNETLAIVSGFDTTTLTESDFA</sequence>
<accession>A0A563W4K7</accession>
<dbReference type="Gene3D" id="2.150.10.10">
    <property type="entry name" value="Serralysin-like metalloprotease, C-terminal"/>
    <property type="match status" value="3"/>
</dbReference>
<dbReference type="InterPro" id="IPR011049">
    <property type="entry name" value="Serralysin-like_metalloprot_C"/>
</dbReference>
<keyword evidence="3" id="KW-1185">Reference proteome</keyword>
<dbReference type="Pfam" id="PF00657">
    <property type="entry name" value="Lipase_GDSL"/>
    <property type="match status" value="1"/>
</dbReference>
<name>A0A563W4K7_9CYAN</name>
<reference evidence="2 3" key="1">
    <citation type="submission" date="2019-01" db="EMBL/GenBank/DDBJ databases">
        <authorList>
            <person name="Brito A."/>
        </authorList>
    </citation>
    <scope>NUCLEOTIDE SEQUENCE [LARGE SCALE GENOMIC DNA]</scope>
    <source>
        <strain evidence="2">1</strain>
    </source>
</reference>
<dbReference type="InterPro" id="IPR001087">
    <property type="entry name" value="GDSL"/>
</dbReference>
<proteinExistence type="predicted"/>
<dbReference type="CDD" id="cd01846">
    <property type="entry name" value="fatty_acyltransferase_like"/>
    <property type="match status" value="1"/>
</dbReference>
<dbReference type="InterPro" id="IPR001343">
    <property type="entry name" value="Hemolysn_Ca-bd"/>
</dbReference>
<dbReference type="SUPFAM" id="SSF51120">
    <property type="entry name" value="beta-Roll"/>
    <property type="match status" value="2"/>
</dbReference>
<keyword evidence="1" id="KW-0378">Hydrolase</keyword>
<dbReference type="EMBL" id="CAACVJ010000692">
    <property type="protein sequence ID" value="VEP18632.1"/>
    <property type="molecule type" value="Genomic_DNA"/>
</dbReference>
<dbReference type="InterPro" id="IPR036514">
    <property type="entry name" value="SGNH_hydro_sf"/>
</dbReference>
<dbReference type="SUPFAM" id="SSF52266">
    <property type="entry name" value="SGNH hydrolase"/>
    <property type="match status" value="1"/>
</dbReference>
<dbReference type="AlphaFoldDB" id="A0A563W4K7"/>
<dbReference type="PROSITE" id="PS00330">
    <property type="entry name" value="HEMOLYSIN_CALCIUM"/>
    <property type="match status" value="3"/>
</dbReference>
<dbReference type="OrthoDB" id="5292073at2"/>
<dbReference type="Gene3D" id="3.40.50.1110">
    <property type="entry name" value="SGNH hydrolase"/>
    <property type="match status" value="1"/>
</dbReference>
<dbReference type="PANTHER" id="PTHR45648">
    <property type="entry name" value="GDSL LIPASE/ACYLHYDROLASE FAMILY PROTEIN (AFU_ORTHOLOGUE AFUA_4G14700)"/>
    <property type="match status" value="1"/>
</dbReference>
<dbReference type="InterPro" id="IPR051058">
    <property type="entry name" value="GDSL_Est/Lipase"/>
</dbReference>
<organism evidence="2 3">
    <name type="scientific">Hyella patelloides LEGE 07179</name>
    <dbReference type="NCBI Taxonomy" id="945734"/>
    <lineage>
        <taxon>Bacteria</taxon>
        <taxon>Bacillati</taxon>
        <taxon>Cyanobacteriota</taxon>
        <taxon>Cyanophyceae</taxon>
        <taxon>Pleurocapsales</taxon>
        <taxon>Hyellaceae</taxon>
        <taxon>Hyella</taxon>
    </lineage>
</organism>
<gene>
    <name evidence="2" type="ORF">H1P_840013</name>
</gene>